<evidence type="ECO:0000256" key="1">
    <source>
        <dbReference type="ARBA" id="ARBA00022614"/>
    </source>
</evidence>
<dbReference type="InterPro" id="IPR002182">
    <property type="entry name" value="NB-ARC"/>
</dbReference>
<keyword evidence="3" id="KW-0611">Plant defense</keyword>
<feature type="domain" description="Disease resistance protein winged helix" evidence="5">
    <location>
        <begin position="263"/>
        <end position="319"/>
    </location>
</feature>
<evidence type="ECO:0000259" key="4">
    <source>
        <dbReference type="Pfam" id="PF00931"/>
    </source>
</evidence>
<dbReference type="EMBL" id="CM001224">
    <property type="protein sequence ID" value="AET01361.2"/>
    <property type="molecule type" value="Genomic_DNA"/>
</dbReference>
<accession>G7LED7</accession>
<dbReference type="GO" id="GO:0043531">
    <property type="term" value="F:ADP binding"/>
    <property type="evidence" value="ECO:0007669"/>
    <property type="project" value="InterPro"/>
</dbReference>
<evidence type="ECO:0000259" key="7">
    <source>
        <dbReference type="Pfam" id="PF25019"/>
    </source>
</evidence>
<evidence type="ECO:0000313" key="10">
    <source>
        <dbReference type="Proteomes" id="UP000002051"/>
    </source>
</evidence>
<evidence type="ECO:0000313" key="9">
    <source>
        <dbReference type="EnsemblPlants" id="AET01361"/>
    </source>
</evidence>
<keyword evidence="10" id="KW-1185">Reference proteome</keyword>
<dbReference type="InterPro" id="IPR032675">
    <property type="entry name" value="LRR_dom_sf"/>
</dbReference>
<dbReference type="InterPro" id="IPR055414">
    <property type="entry name" value="LRR_R13L4/SHOC2-like"/>
</dbReference>
<dbReference type="InterPro" id="IPR058922">
    <property type="entry name" value="WHD_DRP"/>
</dbReference>
<dbReference type="Gene3D" id="1.10.8.430">
    <property type="entry name" value="Helical domain of apoptotic protease-activating factors"/>
    <property type="match status" value="1"/>
</dbReference>
<evidence type="ECO:0000259" key="6">
    <source>
        <dbReference type="Pfam" id="PF23598"/>
    </source>
</evidence>
<dbReference type="Proteomes" id="UP000002051">
    <property type="component" value="Chromosome 8"/>
</dbReference>
<keyword evidence="2" id="KW-0677">Repeat</keyword>
<dbReference type="InterPro" id="IPR056789">
    <property type="entry name" value="LRR_R13L1-DRL21"/>
</dbReference>
<dbReference type="Pfam" id="PF25019">
    <property type="entry name" value="LRR_R13L1-DRL21"/>
    <property type="match status" value="1"/>
</dbReference>
<proteinExistence type="predicted"/>
<dbReference type="HOGENOM" id="CLU_000837_8_8_1"/>
<keyword evidence="1" id="KW-0433">Leucine-rich repeat</keyword>
<evidence type="ECO:0000256" key="2">
    <source>
        <dbReference type="ARBA" id="ARBA00022737"/>
    </source>
</evidence>
<dbReference type="SUPFAM" id="SSF52540">
    <property type="entry name" value="P-loop containing nucleoside triphosphate hydrolases"/>
    <property type="match status" value="1"/>
</dbReference>
<dbReference type="PANTHER" id="PTHR36766:SF40">
    <property type="entry name" value="DISEASE RESISTANCE PROTEIN RGA3"/>
    <property type="match status" value="1"/>
</dbReference>
<feature type="domain" description="Disease resistance R13L4/SHOC-2-like LRR" evidence="6">
    <location>
        <begin position="363"/>
        <end position="470"/>
    </location>
</feature>
<dbReference type="InterPro" id="IPR042197">
    <property type="entry name" value="Apaf_helical"/>
</dbReference>
<dbReference type="EnsemblPlants" id="AET01361">
    <property type="protein sequence ID" value="AET01361"/>
    <property type="gene ID" value="MTR_8g011600"/>
</dbReference>
<dbReference type="PaxDb" id="3880-AET01361"/>
<evidence type="ECO:0000256" key="3">
    <source>
        <dbReference type="ARBA" id="ARBA00022821"/>
    </source>
</evidence>
<dbReference type="Pfam" id="PF23598">
    <property type="entry name" value="LRR_14"/>
    <property type="match status" value="1"/>
</dbReference>
<dbReference type="FunFam" id="3.40.50.300:FF:001091">
    <property type="entry name" value="Probable disease resistance protein At1g61300"/>
    <property type="match status" value="1"/>
</dbReference>
<name>G7LED7_MEDTR</name>
<dbReference type="Gene3D" id="1.10.10.10">
    <property type="entry name" value="Winged helix-like DNA-binding domain superfamily/Winged helix DNA-binding domain"/>
    <property type="match status" value="1"/>
</dbReference>
<dbReference type="GO" id="GO:0006952">
    <property type="term" value="P:defense response"/>
    <property type="evidence" value="ECO:0007669"/>
    <property type="project" value="UniProtKB-KW"/>
</dbReference>
<reference evidence="8 10" key="2">
    <citation type="journal article" date="2014" name="BMC Genomics">
        <title>An improved genome release (version Mt4.0) for the model legume Medicago truncatula.</title>
        <authorList>
            <person name="Tang H."/>
            <person name="Krishnakumar V."/>
            <person name="Bidwell S."/>
            <person name="Rosen B."/>
            <person name="Chan A."/>
            <person name="Zhou S."/>
            <person name="Gentzbittel L."/>
            <person name="Childs K.L."/>
            <person name="Yandell M."/>
            <person name="Gundlach H."/>
            <person name="Mayer K.F."/>
            <person name="Schwartz D.C."/>
            <person name="Town C.D."/>
        </authorList>
    </citation>
    <scope>GENOME REANNOTATION</scope>
    <source>
        <strain evidence="9 10">cv. Jemalong A17</strain>
    </source>
</reference>
<dbReference type="SUPFAM" id="SSF52058">
    <property type="entry name" value="L domain-like"/>
    <property type="match status" value="2"/>
</dbReference>
<gene>
    <name evidence="8" type="ordered locus">MTR_8g011600</name>
</gene>
<feature type="domain" description="NB-ARC" evidence="4">
    <location>
        <begin position="20"/>
        <end position="174"/>
    </location>
</feature>
<reference evidence="8 10" key="1">
    <citation type="journal article" date="2011" name="Nature">
        <title>The Medicago genome provides insight into the evolution of rhizobial symbioses.</title>
        <authorList>
            <person name="Young N.D."/>
            <person name="Debelle F."/>
            <person name="Oldroyd G.E."/>
            <person name="Geurts R."/>
            <person name="Cannon S.B."/>
            <person name="Udvardi M.K."/>
            <person name="Benedito V.A."/>
            <person name="Mayer K.F."/>
            <person name="Gouzy J."/>
            <person name="Schoof H."/>
            <person name="Van de Peer Y."/>
            <person name="Proost S."/>
            <person name="Cook D.R."/>
            <person name="Meyers B.C."/>
            <person name="Spannagl M."/>
            <person name="Cheung F."/>
            <person name="De Mita S."/>
            <person name="Krishnakumar V."/>
            <person name="Gundlach H."/>
            <person name="Zhou S."/>
            <person name="Mudge J."/>
            <person name="Bharti A.K."/>
            <person name="Murray J.D."/>
            <person name="Naoumkina M.A."/>
            <person name="Rosen B."/>
            <person name="Silverstein K.A."/>
            <person name="Tang H."/>
            <person name="Rombauts S."/>
            <person name="Zhao P.X."/>
            <person name="Zhou P."/>
            <person name="Barbe V."/>
            <person name="Bardou P."/>
            <person name="Bechner M."/>
            <person name="Bellec A."/>
            <person name="Berger A."/>
            <person name="Berges H."/>
            <person name="Bidwell S."/>
            <person name="Bisseling T."/>
            <person name="Choisne N."/>
            <person name="Couloux A."/>
            <person name="Denny R."/>
            <person name="Deshpande S."/>
            <person name="Dai X."/>
            <person name="Doyle J.J."/>
            <person name="Dudez A.M."/>
            <person name="Farmer A.D."/>
            <person name="Fouteau S."/>
            <person name="Franken C."/>
            <person name="Gibelin C."/>
            <person name="Gish J."/>
            <person name="Goldstein S."/>
            <person name="Gonzalez A.J."/>
            <person name="Green P.J."/>
            <person name="Hallab A."/>
            <person name="Hartog M."/>
            <person name="Hua A."/>
            <person name="Humphray S.J."/>
            <person name="Jeong D.H."/>
            <person name="Jing Y."/>
            <person name="Jocker A."/>
            <person name="Kenton S.M."/>
            <person name="Kim D.J."/>
            <person name="Klee K."/>
            <person name="Lai H."/>
            <person name="Lang C."/>
            <person name="Lin S."/>
            <person name="Macmil S.L."/>
            <person name="Magdelenat G."/>
            <person name="Matthews L."/>
            <person name="McCorrison J."/>
            <person name="Monaghan E.L."/>
            <person name="Mun J.H."/>
            <person name="Najar F.Z."/>
            <person name="Nicholson C."/>
            <person name="Noirot C."/>
            <person name="O'Bleness M."/>
            <person name="Paule C.R."/>
            <person name="Poulain J."/>
            <person name="Prion F."/>
            <person name="Qin B."/>
            <person name="Qu C."/>
            <person name="Retzel E.F."/>
            <person name="Riddle C."/>
            <person name="Sallet E."/>
            <person name="Samain S."/>
            <person name="Samson N."/>
            <person name="Sanders I."/>
            <person name="Saurat O."/>
            <person name="Scarpelli C."/>
            <person name="Schiex T."/>
            <person name="Segurens B."/>
            <person name="Severin A.J."/>
            <person name="Sherrier D.J."/>
            <person name="Shi R."/>
            <person name="Sims S."/>
            <person name="Singer S.R."/>
            <person name="Sinharoy S."/>
            <person name="Sterck L."/>
            <person name="Viollet A."/>
            <person name="Wang B.B."/>
            <person name="Wang K."/>
            <person name="Wang M."/>
            <person name="Wang X."/>
            <person name="Warfsmann J."/>
            <person name="Weissenbach J."/>
            <person name="White D.D."/>
            <person name="White J.D."/>
            <person name="Wiley G.B."/>
            <person name="Wincker P."/>
            <person name="Xing Y."/>
            <person name="Yang L."/>
            <person name="Yao Z."/>
            <person name="Ying F."/>
            <person name="Zhai J."/>
            <person name="Zhou L."/>
            <person name="Zuber A."/>
            <person name="Denarie J."/>
            <person name="Dixon R.A."/>
            <person name="May G.D."/>
            <person name="Schwartz D.C."/>
            <person name="Rogers J."/>
            <person name="Quetier F."/>
            <person name="Town C.D."/>
            <person name="Roe B.A."/>
        </authorList>
    </citation>
    <scope>NUCLEOTIDE SEQUENCE [LARGE SCALE GENOMIC DNA]</scope>
    <source>
        <strain evidence="8">A17</strain>
        <strain evidence="9 10">cv. Jemalong A17</strain>
    </source>
</reference>
<reference evidence="9" key="3">
    <citation type="submission" date="2015-04" db="UniProtKB">
        <authorList>
            <consortium name="EnsemblPlants"/>
        </authorList>
    </citation>
    <scope>IDENTIFICATION</scope>
    <source>
        <strain evidence="9">cv. Jemalong A17</strain>
    </source>
</reference>
<accession>A0A0C3XWH2</accession>
<sequence>MAEQIPYAVAASLINSVKTQNENISLVAIVGIGGLGKTALAQLVYNDGEVQNLFEMTMWVCVSDNFDVKTVVTKISESLTNIKIDDKLSLENLQNMLHNHLSGKKYLLVLDDIWNESYVKWTQLRTHLMCGAQDSKVIVTTRNKIVAQTMGVSVPYTLNGLNPESSWSLLKNIISYGDETRSVNQTLESIGKKIEEKCIGVPLAIRTLGGLLQGKTEAKEWTDVLQCGLWKLCEDEESIMPVLKLSYLNLSPQLRQCFAYCSLYPKDWRIEKHELIQLWVAQGYFEFSGGKFMEDIDAEIDDCGDISSFKMHDLIHDLAMHVAGNDCCYVDSEKKTIVGSPMRVMLKSDDIGLLKSVDAIRMRTLILFSNNWETWNEKELSFISKFKYLRVLKLSCSLSKSFCDSIGKLRHLRYLNLWYCEGGRSLLKSASNIVCLQTLILEGCEDVEFSTKDVSNLINLRQLIIQNLTASKEKKITFGFGKLGMKERHKGVVFSNWFSSLTYIVEISLYICHDFEHLPPMERLPFLKSLYIHYLPELEYLYYEEPLLPDTFFPSLENLTFISCKKLRGWVRMRDDVNDDDSSSPSNYLFFPPFSSRLSHLQINFCPRLSHIPTFPKLDKTLSLTHSSSVKALEATLNMVDSNSSIEVLPLSLIKELKLVDVDLDVKKFPKNWMQNLTSLKHLVFGHLPSQTFQEIQISFQDDLNYLPSLRNIKFCNCSYLKALPDWICNLSSLQHITIEYCENLASLPGRMPHLAKLQTLEVIDCPLLLEECETQTSATWPKIAHIPNIILKSIYKKPSEFCFCMNPDENVAAIDLVVLDKSDC</sequence>
<dbReference type="PANTHER" id="PTHR36766">
    <property type="entry name" value="PLANT BROAD-SPECTRUM MILDEW RESISTANCE PROTEIN RPW8"/>
    <property type="match status" value="1"/>
</dbReference>
<feature type="domain" description="R13L1/DRL21-like LRR repeat region" evidence="7">
    <location>
        <begin position="488"/>
        <end position="533"/>
    </location>
</feature>
<evidence type="ECO:0000259" key="5">
    <source>
        <dbReference type="Pfam" id="PF23559"/>
    </source>
</evidence>
<dbReference type="Gene3D" id="3.80.10.10">
    <property type="entry name" value="Ribonuclease Inhibitor"/>
    <property type="match status" value="3"/>
</dbReference>
<organism evidence="8 10">
    <name type="scientific">Medicago truncatula</name>
    <name type="common">Barrel medic</name>
    <name type="synonym">Medicago tribuloides</name>
    <dbReference type="NCBI Taxonomy" id="3880"/>
    <lineage>
        <taxon>Eukaryota</taxon>
        <taxon>Viridiplantae</taxon>
        <taxon>Streptophyta</taxon>
        <taxon>Embryophyta</taxon>
        <taxon>Tracheophyta</taxon>
        <taxon>Spermatophyta</taxon>
        <taxon>Magnoliopsida</taxon>
        <taxon>eudicotyledons</taxon>
        <taxon>Gunneridae</taxon>
        <taxon>Pentapetalae</taxon>
        <taxon>rosids</taxon>
        <taxon>fabids</taxon>
        <taxon>Fabales</taxon>
        <taxon>Fabaceae</taxon>
        <taxon>Papilionoideae</taxon>
        <taxon>50 kb inversion clade</taxon>
        <taxon>NPAAA clade</taxon>
        <taxon>Hologalegina</taxon>
        <taxon>IRL clade</taxon>
        <taxon>Trifolieae</taxon>
        <taxon>Medicago</taxon>
    </lineage>
</organism>
<protein>
    <submittedName>
        <fullName evidence="8">NB-ARC domain disease resistance protein</fullName>
    </submittedName>
</protein>
<evidence type="ECO:0000313" key="8">
    <source>
        <dbReference type="EMBL" id="AET01361.2"/>
    </source>
</evidence>
<dbReference type="AlphaFoldDB" id="G7LED7"/>
<dbReference type="InterPro" id="IPR027417">
    <property type="entry name" value="P-loop_NTPase"/>
</dbReference>
<dbReference type="InterPro" id="IPR036388">
    <property type="entry name" value="WH-like_DNA-bd_sf"/>
</dbReference>
<dbReference type="Pfam" id="PF23559">
    <property type="entry name" value="WHD_DRP"/>
    <property type="match status" value="1"/>
</dbReference>
<dbReference type="eggNOG" id="KOG4658">
    <property type="taxonomic scope" value="Eukaryota"/>
</dbReference>
<dbReference type="PRINTS" id="PR00364">
    <property type="entry name" value="DISEASERSIST"/>
</dbReference>
<dbReference type="Gene3D" id="3.40.50.300">
    <property type="entry name" value="P-loop containing nucleotide triphosphate hydrolases"/>
    <property type="match status" value="1"/>
</dbReference>
<dbReference type="Pfam" id="PF00931">
    <property type="entry name" value="NB-ARC"/>
    <property type="match status" value="1"/>
</dbReference>